<keyword evidence="3 4" id="KW-0732">Signal</keyword>
<dbReference type="NCBIfam" id="NF037995">
    <property type="entry name" value="TRAP_S1"/>
    <property type="match status" value="1"/>
</dbReference>
<comment type="similarity">
    <text evidence="1">Belongs to the bacterial solute-binding protein 7 family.</text>
</comment>
<reference evidence="5 6" key="1">
    <citation type="submission" date="2023-05" db="EMBL/GenBank/DDBJ databases">
        <title>Chelatococcus sp. nov., a moderately thermophilic bacterium isolated from hot spring microbial mat.</title>
        <authorList>
            <person name="Hu C.-J."/>
            <person name="Li W.-J."/>
        </authorList>
    </citation>
    <scope>NUCLEOTIDE SEQUENCE [LARGE SCALE GENOMIC DNA]</scope>
    <source>
        <strain evidence="5 6">SYSU G07232</strain>
    </source>
</reference>
<gene>
    <name evidence="5" type="ORF">QNA08_17975</name>
</gene>
<dbReference type="InterPro" id="IPR018389">
    <property type="entry name" value="DctP_fam"/>
</dbReference>
<dbReference type="InterPro" id="IPR038404">
    <property type="entry name" value="TRAP_DctP_sf"/>
</dbReference>
<dbReference type="RefSeq" id="WP_283742102.1">
    <property type="nucleotide sequence ID" value="NZ_JASJEV010000017.1"/>
</dbReference>
<accession>A0ABT7AL68</accession>
<dbReference type="PIRSF" id="PIRSF006470">
    <property type="entry name" value="DctB"/>
    <property type="match status" value="1"/>
</dbReference>
<feature type="chain" id="PRO_5046863113" evidence="4">
    <location>
        <begin position="24"/>
        <end position="343"/>
    </location>
</feature>
<keyword evidence="6" id="KW-1185">Reference proteome</keyword>
<dbReference type="Gene3D" id="3.40.190.170">
    <property type="entry name" value="Bacterial extracellular solute-binding protein, family 7"/>
    <property type="match status" value="1"/>
</dbReference>
<evidence type="ECO:0000256" key="2">
    <source>
        <dbReference type="ARBA" id="ARBA00022448"/>
    </source>
</evidence>
<dbReference type="EMBL" id="JASJEV010000017">
    <property type="protein sequence ID" value="MDJ1160103.1"/>
    <property type="molecule type" value="Genomic_DNA"/>
</dbReference>
<dbReference type="NCBIfam" id="TIGR00787">
    <property type="entry name" value="dctP"/>
    <property type="match status" value="1"/>
</dbReference>
<evidence type="ECO:0000256" key="1">
    <source>
        <dbReference type="ARBA" id="ARBA00009023"/>
    </source>
</evidence>
<evidence type="ECO:0000313" key="5">
    <source>
        <dbReference type="EMBL" id="MDJ1160103.1"/>
    </source>
</evidence>
<dbReference type="InterPro" id="IPR004682">
    <property type="entry name" value="TRAP_DctP"/>
</dbReference>
<feature type="signal peptide" evidence="4">
    <location>
        <begin position="1"/>
        <end position="23"/>
    </location>
</feature>
<organism evidence="5 6">
    <name type="scientific">Chelatococcus albus</name>
    <dbReference type="NCBI Taxonomy" id="3047466"/>
    <lineage>
        <taxon>Bacteria</taxon>
        <taxon>Pseudomonadati</taxon>
        <taxon>Pseudomonadota</taxon>
        <taxon>Alphaproteobacteria</taxon>
        <taxon>Hyphomicrobiales</taxon>
        <taxon>Chelatococcaceae</taxon>
        <taxon>Chelatococcus</taxon>
    </lineage>
</organism>
<evidence type="ECO:0000313" key="6">
    <source>
        <dbReference type="Proteomes" id="UP001321492"/>
    </source>
</evidence>
<dbReference type="CDD" id="cd13603">
    <property type="entry name" value="PBP2_TRAP_Siap_TeaA_like"/>
    <property type="match status" value="1"/>
</dbReference>
<sequence>MFSRRGIVIAAALVMAGALPGQAQQAPKAKYVAKIGHLEAASQPRHKGLEKVAALVKERTGGEVEFQLFPASQLGNARQMVEGTQLGSAEGTVMPAAFLGGFNPVVSVLDLPFLLPEDRAKSQELRSGPFGKTVLDSFAKRGLVALTIWPNGRKSMTSNRPLTSVSAFMGQKFRVMDSKILIQQFAGVGAAAVSIPFGELYTALQTGVIDGQENPLDTIATMKYNEVQKELVVSNHGAMEDIVLFNPAWWNALPAQHRDVIAKAFDEVRPQVEAMKEAVQTEALEKMKAGGMTVRTLPDDERAKWRSAMYPLAKQAYIERAGAEGIKVLDIYDAEMKRLGLAN</sequence>
<dbReference type="Proteomes" id="UP001321492">
    <property type="component" value="Unassembled WGS sequence"/>
</dbReference>
<dbReference type="Pfam" id="PF03480">
    <property type="entry name" value="DctP"/>
    <property type="match status" value="1"/>
</dbReference>
<dbReference type="PANTHER" id="PTHR33376:SF7">
    <property type="entry name" value="C4-DICARBOXYLATE-BINDING PROTEIN DCTB"/>
    <property type="match status" value="1"/>
</dbReference>
<name>A0ABT7AL68_9HYPH</name>
<evidence type="ECO:0000256" key="3">
    <source>
        <dbReference type="ARBA" id="ARBA00022729"/>
    </source>
</evidence>
<comment type="caution">
    <text evidence="5">The sequence shown here is derived from an EMBL/GenBank/DDBJ whole genome shotgun (WGS) entry which is preliminary data.</text>
</comment>
<protein>
    <submittedName>
        <fullName evidence="5">TRAP transporter substrate-binding protein</fullName>
    </submittedName>
</protein>
<evidence type="ECO:0000256" key="4">
    <source>
        <dbReference type="SAM" id="SignalP"/>
    </source>
</evidence>
<keyword evidence="2" id="KW-0813">Transport</keyword>
<proteinExistence type="inferred from homology"/>
<dbReference type="PANTHER" id="PTHR33376">
    <property type="match status" value="1"/>
</dbReference>